<dbReference type="OrthoDB" id="9805821at2"/>
<protein>
    <recommendedName>
        <fullName evidence="3">beta-N-acetylhexosaminidase</fullName>
        <ecNumber evidence="3">3.2.1.52</ecNumber>
    </recommendedName>
</protein>
<keyword evidence="5" id="KW-0326">Glycosidase</keyword>
<dbReference type="Gene3D" id="3.20.20.300">
    <property type="entry name" value="Glycoside hydrolase, family 3, N-terminal domain"/>
    <property type="match status" value="1"/>
</dbReference>
<dbReference type="GO" id="GO:0005975">
    <property type="term" value="P:carbohydrate metabolic process"/>
    <property type="evidence" value="ECO:0007669"/>
    <property type="project" value="InterPro"/>
</dbReference>
<dbReference type="PROSITE" id="PS00775">
    <property type="entry name" value="GLYCOSYL_HYDROL_F3"/>
    <property type="match status" value="1"/>
</dbReference>
<dbReference type="InterPro" id="IPR019800">
    <property type="entry name" value="Glyco_hydro_3_AS"/>
</dbReference>
<dbReference type="GO" id="GO:0004563">
    <property type="term" value="F:beta-N-acetylhexosaminidase activity"/>
    <property type="evidence" value="ECO:0007669"/>
    <property type="project" value="UniProtKB-EC"/>
</dbReference>
<comment type="caution">
    <text evidence="7">The sequence shown here is derived from an EMBL/GenBank/DDBJ whole genome shotgun (WGS) entry which is preliminary data.</text>
</comment>
<dbReference type="InterPro" id="IPR050226">
    <property type="entry name" value="NagZ_Beta-hexosaminidase"/>
</dbReference>
<dbReference type="GO" id="GO:0009254">
    <property type="term" value="P:peptidoglycan turnover"/>
    <property type="evidence" value="ECO:0007669"/>
    <property type="project" value="TreeGrafter"/>
</dbReference>
<dbReference type="InterPro" id="IPR001764">
    <property type="entry name" value="Glyco_hydro_3_N"/>
</dbReference>
<name>A0A0Q0XPP4_9FLAO</name>
<dbReference type="STRING" id="362413.RC62_3016"/>
<dbReference type="RefSeq" id="WP_055098565.1">
    <property type="nucleotide sequence ID" value="NZ_JRLF01000015.1"/>
</dbReference>
<dbReference type="PATRIC" id="fig|362413.3.peg.2966"/>
<dbReference type="PANTHER" id="PTHR30480:SF13">
    <property type="entry name" value="BETA-HEXOSAMINIDASE"/>
    <property type="match status" value="1"/>
</dbReference>
<evidence type="ECO:0000256" key="3">
    <source>
        <dbReference type="ARBA" id="ARBA00012663"/>
    </source>
</evidence>
<evidence type="ECO:0000256" key="5">
    <source>
        <dbReference type="ARBA" id="ARBA00023295"/>
    </source>
</evidence>
<proteinExistence type="inferred from homology"/>
<dbReference type="InterPro" id="IPR017853">
    <property type="entry name" value="GH"/>
</dbReference>
<gene>
    <name evidence="7" type="ORF">RC62_3016</name>
</gene>
<reference evidence="7 8" key="1">
    <citation type="submission" date="2014-09" db="EMBL/GenBank/DDBJ databases">
        <title>Genome sequence of Flavobacterium aquidurense RC62.</title>
        <authorList>
            <person name="Kim J.F."/>
            <person name="Kwak M.-J."/>
        </authorList>
    </citation>
    <scope>NUCLEOTIDE SEQUENCE [LARGE SCALE GENOMIC DNA]</scope>
    <source>
        <strain evidence="7 8">RC62</strain>
    </source>
</reference>
<evidence type="ECO:0000313" key="8">
    <source>
        <dbReference type="Proteomes" id="UP000050443"/>
    </source>
</evidence>
<dbReference type="AlphaFoldDB" id="A0A0Q0XPP4"/>
<accession>A0A0Q0XPP4</accession>
<dbReference type="EC" id="3.2.1.52" evidence="3"/>
<evidence type="ECO:0000259" key="6">
    <source>
        <dbReference type="Pfam" id="PF00933"/>
    </source>
</evidence>
<comment type="similarity">
    <text evidence="2">Belongs to the glycosyl hydrolase 3 family.</text>
</comment>
<dbReference type="Pfam" id="PF00933">
    <property type="entry name" value="Glyco_hydro_3"/>
    <property type="match status" value="1"/>
</dbReference>
<dbReference type="Proteomes" id="UP000050443">
    <property type="component" value="Unassembled WGS sequence"/>
</dbReference>
<dbReference type="EMBL" id="JRLF01000015">
    <property type="protein sequence ID" value="KQB37850.1"/>
    <property type="molecule type" value="Genomic_DNA"/>
</dbReference>
<comment type="catalytic activity">
    <reaction evidence="1">
        <text>Hydrolysis of terminal non-reducing N-acetyl-D-hexosamine residues in N-acetyl-beta-D-hexosaminides.</text>
        <dbReference type="EC" id="3.2.1.52"/>
    </reaction>
</comment>
<evidence type="ECO:0000313" key="7">
    <source>
        <dbReference type="EMBL" id="KQB37850.1"/>
    </source>
</evidence>
<dbReference type="InterPro" id="IPR036962">
    <property type="entry name" value="Glyco_hydro_3_N_sf"/>
</dbReference>
<evidence type="ECO:0000256" key="2">
    <source>
        <dbReference type="ARBA" id="ARBA00005336"/>
    </source>
</evidence>
<organism evidence="7 8">
    <name type="scientific">Flavobacterium aquidurense</name>
    <dbReference type="NCBI Taxonomy" id="362413"/>
    <lineage>
        <taxon>Bacteria</taxon>
        <taxon>Pseudomonadati</taxon>
        <taxon>Bacteroidota</taxon>
        <taxon>Flavobacteriia</taxon>
        <taxon>Flavobacteriales</taxon>
        <taxon>Flavobacteriaceae</taxon>
        <taxon>Flavobacterium</taxon>
    </lineage>
</organism>
<sequence>MKMTAQALRQKVGQFFFPAVFINDTEENIQETERLIAEHNIGGLTFFHSRASAATNYESKKKVVFNDDSYQKIKDLIIRYQKAASTPLLISIDAEWGLAMRIEKTPQYPYAITLGALPQSKSNLVYEVGKQIGLDLKAAGIHYNLSPLADINNNPNNPVIGYRSFGENKEKVADFAVEYLKGMSEVGILGCLKHFPGHGNTNVDSHLGLPVLNETLEELLENELYPFIKGIENNVDSIMIGHLAVPSLNDGKNTSATLSKPIIENLLREKLGYDGLIISDALNMHSVSKLYEIKGELEWEAFNAGNDVLCFAENVPEGIEAILKNASPERIEESFNRIMKAKEKVGILSDTNFTSGELNFERASALNLEIAQNSITKIIDNSNTDLAFEAQKNNQLVKLSLYKGVENTFFKTINSKLTSPEFAFENLEVSDISSVKNELTNFEAMIISLFVPKAKPQNNFEINNEVLELLSDLLQTKKCIVYVFGNPYVLPIIPNLKKASGLIQVYQDFNEFQKNAGIQFIENSTCNGKIPVNIDLQ</sequence>
<evidence type="ECO:0000256" key="4">
    <source>
        <dbReference type="ARBA" id="ARBA00022801"/>
    </source>
</evidence>
<dbReference type="PANTHER" id="PTHR30480">
    <property type="entry name" value="BETA-HEXOSAMINIDASE-RELATED"/>
    <property type="match status" value="1"/>
</dbReference>
<keyword evidence="4 7" id="KW-0378">Hydrolase</keyword>
<evidence type="ECO:0000256" key="1">
    <source>
        <dbReference type="ARBA" id="ARBA00001231"/>
    </source>
</evidence>
<dbReference type="SUPFAM" id="SSF51445">
    <property type="entry name" value="(Trans)glycosidases"/>
    <property type="match status" value="1"/>
</dbReference>
<feature type="domain" description="Glycoside hydrolase family 3 N-terminal" evidence="6">
    <location>
        <begin position="8"/>
        <end position="340"/>
    </location>
</feature>